<dbReference type="Proteomes" id="UP001207408">
    <property type="component" value="Unassembled WGS sequence"/>
</dbReference>
<keyword evidence="1" id="KW-0378">Hydrolase</keyword>
<evidence type="ECO:0000313" key="2">
    <source>
        <dbReference type="Proteomes" id="UP001207408"/>
    </source>
</evidence>
<dbReference type="Pfam" id="PF06037">
    <property type="entry name" value="DUF922"/>
    <property type="match status" value="1"/>
</dbReference>
<protein>
    <submittedName>
        <fullName evidence="1">DUF922 domain-containing Zn-dependent protease</fullName>
    </submittedName>
</protein>
<dbReference type="RefSeq" id="WP_301199935.1">
    <property type="nucleotide sequence ID" value="NZ_JAPDPI010000024.1"/>
</dbReference>
<dbReference type="GO" id="GO:0006508">
    <property type="term" value="P:proteolysis"/>
    <property type="evidence" value="ECO:0007669"/>
    <property type="project" value="UniProtKB-KW"/>
</dbReference>
<proteinExistence type="predicted"/>
<comment type="caution">
    <text evidence="1">The sequence shown here is derived from an EMBL/GenBank/DDBJ whole genome shotgun (WGS) entry which is preliminary data.</text>
</comment>
<sequence>MKYVFIGLVLIGLYLPKENRYKSWNEEEKLTWNDFTFASKDTCSFAKDALISVLIKYKSFYNPKLGFSVVAVIDKKTSWTIDTISKDLLEHEQYHFDLCELYARKIRETYDSLLKTNNTNILKYTEVFERLDEEHFLEQSRYDVETNHGADKSEQKMWETYIEEELMSLNTYADTLVCSNYVKVSYK</sequence>
<dbReference type="GO" id="GO:0008233">
    <property type="term" value="F:peptidase activity"/>
    <property type="evidence" value="ECO:0007669"/>
    <property type="project" value="UniProtKB-KW"/>
</dbReference>
<organism evidence="1 2">
    <name type="scientific">Plebeiibacterium marinum</name>
    <dbReference type="NCBI Taxonomy" id="2992111"/>
    <lineage>
        <taxon>Bacteria</taxon>
        <taxon>Pseudomonadati</taxon>
        <taxon>Bacteroidota</taxon>
        <taxon>Bacteroidia</taxon>
        <taxon>Marinilabiliales</taxon>
        <taxon>Marinilabiliaceae</taxon>
        <taxon>Plebeiibacterium</taxon>
    </lineage>
</organism>
<keyword evidence="1" id="KW-0645">Protease</keyword>
<dbReference type="InterPro" id="IPR010321">
    <property type="entry name" value="DUF922"/>
</dbReference>
<accession>A0AAE3SKI7</accession>
<dbReference type="AlphaFoldDB" id="A0AAE3SKI7"/>
<keyword evidence="2" id="KW-1185">Reference proteome</keyword>
<evidence type="ECO:0000313" key="1">
    <source>
        <dbReference type="EMBL" id="MCW3806469.1"/>
    </source>
</evidence>
<name>A0AAE3SKI7_9BACT</name>
<gene>
    <name evidence="1" type="ORF">OM074_12610</name>
</gene>
<reference evidence="1" key="1">
    <citation type="submission" date="2022-10" db="EMBL/GenBank/DDBJ databases">
        <authorList>
            <person name="Yu W.X."/>
        </authorList>
    </citation>
    <scope>NUCLEOTIDE SEQUENCE</scope>
    <source>
        <strain evidence="1">D04</strain>
    </source>
</reference>
<dbReference type="EMBL" id="JAPDPI010000024">
    <property type="protein sequence ID" value="MCW3806469.1"/>
    <property type="molecule type" value="Genomic_DNA"/>
</dbReference>